<evidence type="ECO:0000256" key="3">
    <source>
        <dbReference type="ARBA" id="ARBA00022723"/>
    </source>
</evidence>
<organism evidence="7">
    <name type="scientific">Thermodesulfatator atlanticus</name>
    <dbReference type="NCBI Taxonomy" id="501497"/>
    <lineage>
        <taxon>Bacteria</taxon>
        <taxon>Pseudomonadati</taxon>
        <taxon>Thermodesulfobacteriota</taxon>
        <taxon>Thermodesulfobacteria</taxon>
        <taxon>Thermodesulfobacteriales</taxon>
        <taxon>Thermodesulfatatoraceae</taxon>
        <taxon>Thermodesulfatator</taxon>
    </lineage>
</organism>
<comment type="caution">
    <text evidence="7">The sequence shown here is derived from an EMBL/GenBank/DDBJ whole genome shotgun (WGS) entry which is preliminary data.</text>
</comment>
<dbReference type="Proteomes" id="UP000886101">
    <property type="component" value="Unassembled WGS sequence"/>
</dbReference>
<protein>
    <recommendedName>
        <fullName evidence="8">Peptidase zinc-dependent</fullName>
    </recommendedName>
</protein>
<evidence type="ECO:0000256" key="5">
    <source>
        <dbReference type="ARBA" id="ARBA00022833"/>
    </source>
</evidence>
<accession>A0A7V5NZT6</accession>
<evidence type="ECO:0000256" key="1">
    <source>
        <dbReference type="ARBA" id="ARBA00001947"/>
    </source>
</evidence>
<dbReference type="InterPro" id="IPR012962">
    <property type="entry name" value="Pept_M54_archaemetzincn"/>
</dbReference>
<keyword evidence="3" id="KW-0479">Metal-binding</keyword>
<name>A0A7V5NZT6_9BACT</name>
<dbReference type="NCBIfam" id="NF033823">
    <property type="entry name" value="archmetzin"/>
    <property type="match status" value="1"/>
</dbReference>
<keyword evidence="6" id="KW-0482">Metalloprotease</keyword>
<dbReference type="PANTHER" id="PTHR15910">
    <property type="entry name" value="ARCHAEMETZINCIN"/>
    <property type="match status" value="1"/>
</dbReference>
<keyword evidence="5" id="KW-0862">Zinc</keyword>
<dbReference type="Gene3D" id="3.40.390.10">
    <property type="entry name" value="Collagenase (Catalytic Domain)"/>
    <property type="match status" value="1"/>
</dbReference>
<keyword evidence="4" id="KW-0378">Hydrolase</keyword>
<dbReference type="EMBL" id="DROK01000130">
    <property type="protein sequence ID" value="HHI97058.1"/>
    <property type="molecule type" value="Genomic_DNA"/>
</dbReference>
<reference evidence="7" key="1">
    <citation type="journal article" date="2020" name="mSystems">
        <title>Genome- and Community-Level Interaction Insights into Carbon Utilization and Element Cycling Functions of Hydrothermarchaeota in Hydrothermal Sediment.</title>
        <authorList>
            <person name="Zhou Z."/>
            <person name="Liu Y."/>
            <person name="Xu W."/>
            <person name="Pan J."/>
            <person name="Luo Z.H."/>
            <person name="Li M."/>
        </authorList>
    </citation>
    <scope>NUCLEOTIDE SEQUENCE [LARGE SCALE GENOMIC DNA]</scope>
    <source>
        <strain evidence="7">HyVt-533</strain>
    </source>
</reference>
<sequence>MFRAVSLVPLGNVRQDVIDAVAGGIYEHLELEVYFEPPAPLPEKFFDPMRGQFKADDLITYFQQNVETRARLKLGITAVDLYAWDLNFVFGISILKQGTSIVSYRRLDNTFYHLPPNDRLLYERVTKEALHELGHAIGLDHCEAPCVMHYSNSVLEVDAKPVKFCPNCWRRLNLLLGRQGA</sequence>
<keyword evidence="2" id="KW-0645">Protease</keyword>
<evidence type="ECO:0000313" key="7">
    <source>
        <dbReference type="EMBL" id="HHI97058.1"/>
    </source>
</evidence>
<evidence type="ECO:0008006" key="8">
    <source>
        <dbReference type="Google" id="ProtNLM"/>
    </source>
</evidence>
<dbReference type="PIRSF" id="PIRSF005785">
    <property type="entry name" value="Zn-prot_arch"/>
    <property type="match status" value="1"/>
</dbReference>
<dbReference type="InterPro" id="IPR012091">
    <property type="entry name" value="Pept_M54_archaemetzncn_arc/bac"/>
</dbReference>
<evidence type="ECO:0000256" key="6">
    <source>
        <dbReference type="ARBA" id="ARBA00023049"/>
    </source>
</evidence>
<dbReference type="CDD" id="cd11375">
    <property type="entry name" value="Peptidase_M54"/>
    <property type="match status" value="1"/>
</dbReference>
<dbReference type="GO" id="GO:0008237">
    <property type="term" value="F:metallopeptidase activity"/>
    <property type="evidence" value="ECO:0007669"/>
    <property type="project" value="UniProtKB-KW"/>
</dbReference>
<gene>
    <name evidence="7" type="ORF">ENJ96_04330</name>
</gene>
<dbReference type="SUPFAM" id="SSF55486">
    <property type="entry name" value="Metalloproteases ('zincins'), catalytic domain"/>
    <property type="match status" value="2"/>
</dbReference>
<evidence type="ECO:0000256" key="4">
    <source>
        <dbReference type="ARBA" id="ARBA00022801"/>
    </source>
</evidence>
<dbReference type="PANTHER" id="PTHR15910:SF1">
    <property type="entry name" value="ARCHAEMETZINCIN-2"/>
    <property type="match status" value="1"/>
</dbReference>
<dbReference type="Pfam" id="PF07998">
    <property type="entry name" value="Peptidase_M54"/>
    <property type="match status" value="1"/>
</dbReference>
<dbReference type="GO" id="GO:0008270">
    <property type="term" value="F:zinc ion binding"/>
    <property type="evidence" value="ECO:0007669"/>
    <property type="project" value="InterPro"/>
</dbReference>
<proteinExistence type="predicted"/>
<dbReference type="InterPro" id="IPR024079">
    <property type="entry name" value="MetalloPept_cat_dom_sf"/>
</dbReference>
<dbReference type="GO" id="GO:0006508">
    <property type="term" value="P:proteolysis"/>
    <property type="evidence" value="ECO:0007669"/>
    <property type="project" value="UniProtKB-KW"/>
</dbReference>
<evidence type="ECO:0000256" key="2">
    <source>
        <dbReference type="ARBA" id="ARBA00022670"/>
    </source>
</evidence>
<dbReference type="AlphaFoldDB" id="A0A7V5NZT6"/>
<comment type="cofactor">
    <cofactor evidence="1">
        <name>Zn(2+)</name>
        <dbReference type="ChEBI" id="CHEBI:29105"/>
    </cofactor>
</comment>